<dbReference type="EMBL" id="GL870882">
    <property type="protein sequence ID" value="EIJ87484.1"/>
    <property type="molecule type" value="Genomic_DNA"/>
</dbReference>
<keyword evidence="2" id="KW-1185">Reference proteome</keyword>
<organism evidence="1 2">
    <name type="scientific">Nematocida parisii (strain ERTm3)</name>
    <name type="common">Nematode killer fungus</name>
    <dbReference type="NCBI Taxonomy" id="935791"/>
    <lineage>
        <taxon>Eukaryota</taxon>
        <taxon>Fungi</taxon>
        <taxon>Fungi incertae sedis</taxon>
        <taxon>Microsporidia</taxon>
        <taxon>Nematocida</taxon>
    </lineage>
</organism>
<gene>
    <name evidence="1" type="ORF">NEQG_02365</name>
</gene>
<proteinExistence type="predicted"/>
<reference evidence="1" key="1">
    <citation type="submission" date="2011-01" db="EMBL/GenBank/DDBJ databases">
        <title>The Genome Sequence of Nematocida parisii strain ERTm3.</title>
        <authorList>
            <consortium name="The Broad Institute Genome Sequencing Platform"/>
            <consortium name="The Broad Institute Genome Sequencing Center for Infectious Disease"/>
            <person name="Cuomo C."/>
            <person name="Troemel E."/>
            <person name="Young S.K."/>
            <person name="Zeng Q."/>
            <person name="Gargeya S."/>
            <person name="Fitzgerald M."/>
            <person name="Haas B."/>
            <person name="Abouelleil A."/>
            <person name="Alvarado L."/>
            <person name="Arachchi H.M."/>
            <person name="Berlin A."/>
            <person name="Chapman S.B."/>
            <person name="Gearin G."/>
            <person name="Goldberg J."/>
            <person name="Griggs A."/>
            <person name="Gujja S."/>
            <person name="Hansen M."/>
            <person name="Heiman D."/>
            <person name="Howarth C."/>
            <person name="Larimer J."/>
            <person name="Lui A."/>
            <person name="MacDonald P.J.P."/>
            <person name="McCowen C."/>
            <person name="Montmayeur A."/>
            <person name="Murphy C."/>
            <person name="Neiman D."/>
            <person name="Pearson M."/>
            <person name="Priest M."/>
            <person name="Roberts A."/>
            <person name="Saif S."/>
            <person name="Shea T."/>
            <person name="Sisk P."/>
            <person name="Stolte C."/>
            <person name="Sykes S."/>
            <person name="Wortman J."/>
            <person name="Nusbaum C."/>
            <person name="Birren B."/>
        </authorList>
    </citation>
    <scope>NUCLEOTIDE SEQUENCE</scope>
    <source>
        <strain evidence="1">ERTm3</strain>
    </source>
</reference>
<name>I3EE37_NEMP3</name>
<dbReference type="HOGENOM" id="CLU_1454803_0_0_1"/>
<evidence type="ECO:0000313" key="1">
    <source>
        <dbReference type="EMBL" id="EIJ87484.1"/>
    </source>
</evidence>
<evidence type="ECO:0000313" key="2">
    <source>
        <dbReference type="Proteomes" id="UP000002872"/>
    </source>
</evidence>
<dbReference type="AlphaFoldDB" id="I3EE37"/>
<sequence length="186" mass="21864">MPFEEWKKHQEVGNIVDFFVKYCNSPMLNKITPTNTNIEPKISNSMFLSKNIIQRFLCFYLKGKNEIDAFNVEVYNILKEYLPPTEEIEENKTELQKIAETLFKYWFLTLNGMEENKFNTLIDDISICFKKIEEIKSTKANPIRSEKVERVKSLLVDKIASSVKNDFFLLAINKYIEFVSNTFKSS</sequence>
<dbReference type="Proteomes" id="UP000002872">
    <property type="component" value="Unassembled WGS sequence"/>
</dbReference>
<accession>I3EE37</accession>
<dbReference type="OrthoDB" id="10429107at2759"/>
<protein>
    <submittedName>
        <fullName evidence="1">Uncharacterized protein</fullName>
    </submittedName>
</protein>
<dbReference type="VEuPathDB" id="MicrosporidiaDB:NEQG_02365"/>
<dbReference type="InParanoid" id="I3EE37"/>